<feature type="transmembrane region" description="Helical" evidence="6">
    <location>
        <begin position="21"/>
        <end position="48"/>
    </location>
</feature>
<evidence type="ECO:0000256" key="3">
    <source>
        <dbReference type="ARBA" id="ARBA00022692"/>
    </source>
</evidence>
<gene>
    <name evidence="7" type="ORF">C9J01_17330</name>
</gene>
<dbReference type="PANTHER" id="PTHR30250:SF11">
    <property type="entry name" value="O-ANTIGEN TRANSPORTER-RELATED"/>
    <property type="match status" value="1"/>
</dbReference>
<reference evidence="7 8" key="1">
    <citation type="submission" date="2018-03" db="EMBL/GenBank/DDBJ databases">
        <title>Whole genome sequencing of Histamine producing bacteria.</title>
        <authorList>
            <person name="Butler K."/>
        </authorList>
    </citation>
    <scope>NUCLEOTIDE SEQUENCE [LARGE SCALE GENOMIC DNA]</scope>
    <source>
        <strain evidence="7 8">DSM 19138</strain>
    </source>
</reference>
<evidence type="ECO:0000256" key="1">
    <source>
        <dbReference type="ARBA" id="ARBA00004651"/>
    </source>
</evidence>
<dbReference type="InterPro" id="IPR050833">
    <property type="entry name" value="Poly_Biosynth_Transport"/>
</dbReference>
<dbReference type="PANTHER" id="PTHR30250">
    <property type="entry name" value="PST FAMILY PREDICTED COLANIC ACID TRANSPORTER"/>
    <property type="match status" value="1"/>
</dbReference>
<keyword evidence="4 6" id="KW-1133">Transmembrane helix</keyword>
<protein>
    <submittedName>
        <fullName evidence="7">Uncharacterized protein</fullName>
    </submittedName>
</protein>
<keyword evidence="2" id="KW-1003">Cell membrane</keyword>
<keyword evidence="3 6" id="KW-0812">Transmembrane</keyword>
<feature type="transmembrane region" description="Helical" evidence="6">
    <location>
        <begin position="378"/>
        <end position="395"/>
    </location>
</feature>
<keyword evidence="5 6" id="KW-0472">Membrane</keyword>
<dbReference type="EMBL" id="PYMB01000008">
    <property type="protein sequence ID" value="PSW11218.1"/>
    <property type="molecule type" value="Genomic_DNA"/>
</dbReference>
<accession>A0A2T3NBH8</accession>
<feature type="transmembrane region" description="Helical" evidence="6">
    <location>
        <begin position="126"/>
        <end position="151"/>
    </location>
</feature>
<name>A0A2T3NBH8_9GAMM</name>
<dbReference type="GO" id="GO:0005886">
    <property type="term" value="C:plasma membrane"/>
    <property type="evidence" value="ECO:0007669"/>
    <property type="project" value="UniProtKB-SubCell"/>
</dbReference>
<evidence type="ECO:0000256" key="5">
    <source>
        <dbReference type="ARBA" id="ARBA00023136"/>
    </source>
</evidence>
<feature type="transmembrane region" description="Helical" evidence="6">
    <location>
        <begin position="344"/>
        <end position="366"/>
    </location>
</feature>
<feature type="transmembrane region" description="Helical" evidence="6">
    <location>
        <begin position="163"/>
        <end position="182"/>
    </location>
</feature>
<feature type="transmembrane region" description="Helical" evidence="6">
    <location>
        <begin position="401"/>
        <end position="423"/>
    </location>
</feature>
<organism evidence="7 8">
    <name type="scientific">Photobacterium rosenbergii</name>
    <dbReference type="NCBI Taxonomy" id="294936"/>
    <lineage>
        <taxon>Bacteria</taxon>
        <taxon>Pseudomonadati</taxon>
        <taxon>Pseudomonadota</taxon>
        <taxon>Gammaproteobacteria</taxon>
        <taxon>Vibrionales</taxon>
        <taxon>Vibrionaceae</taxon>
        <taxon>Photobacterium</taxon>
    </lineage>
</organism>
<feature type="transmembrane region" description="Helical" evidence="6">
    <location>
        <begin position="233"/>
        <end position="256"/>
    </location>
</feature>
<sequence>MKNLMLKLWLTNTKNFMNKSLLNNFLIVLCKVIFVCSVMLVSIVITRVFGVEKLGLYVTFVLYSGFASLIFLYGNASKVLYYLPGNAEYVVSYLKAIFKNKLIIASYMMLVIVVFSYIIHIKEQEIHLSIIVLTVFSMVSCLTYNSLFLNVFNSIKQPVKGMLLFQVLPQLCLIFYVSIFYFFDEVFIHYQFEWLLVASYLTAIVISLPFILSSFEIKLTSKYNKLSYFKGSWSYFLGAVSFYLLGNTDLLIVTRVFGQEQIAAYSLAVKFNSLVLFANVLVNSSFIPNLRVMLKERKSIKNLIYKYTLLIFLFSIFVSIVVYIPFDFWIGLWDSSLYDYYSTFIILGVAGIVQSLFILTPACLLCTNRQKENAKIEFVTFVLNLILSLSLLYFVGVNGVALATLISVAIAGIIRSLLLLNIFRSKEVLL</sequence>
<evidence type="ECO:0000256" key="4">
    <source>
        <dbReference type="ARBA" id="ARBA00022989"/>
    </source>
</evidence>
<evidence type="ECO:0000313" key="8">
    <source>
        <dbReference type="Proteomes" id="UP000241346"/>
    </source>
</evidence>
<feature type="transmembrane region" description="Helical" evidence="6">
    <location>
        <begin position="303"/>
        <end position="324"/>
    </location>
</feature>
<dbReference type="Proteomes" id="UP000241346">
    <property type="component" value="Unassembled WGS sequence"/>
</dbReference>
<feature type="transmembrane region" description="Helical" evidence="6">
    <location>
        <begin position="54"/>
        <end position="73"/>
    </location>
</feature>
<evidence type="ECO:0000313" key="7">
    <source>
        <dbReference type="EMBL" id="PSW11218.1"/>
    </source>
</evidence>
<proteinExistence type="predicted"/>
<feature type="transmembrane region" description="Helical" evidence="6">
    <location>
        <begin position="102"/>
        <end position="120"/>
    </location>
</feature>
<evidence type="ECO:0000256" key="6">
    <source>
        <dbReference type="SAM" id="Phobius"/>
    </source>
</evidence>
<comment type="subcellular location">
    <subcellularLocation>
        <location evidence="1">Cell membrane</location>
        <topology evidence="1">Multi-pass membrane protein</topology>
    </subcellularLocation>
</comment>
<dbReference type="AlphaFoldDB" id="A0A2T3NBH8"/>
<comment type="caution">
    <text evidence="7">The sequence shown here is derived from an EMBL/GenBank/DDBJ whole genome shotgun (WGS) entry which is preliminary data.</text>
</comment>
<evidence type="ECO:0000256" key="2">
    <source>
        <dbReference type="ARBA" id="ARBA00022475"/>
    </source>
</evidence>
<feature type="transmembrane region" description="Helical" evidence="6">
    <location>
        <begin position="194"/>
        <end position="212"/>
    </location>
</feature>